<dbReference type="GO" id="GO:0015344">
    <property type="term" value="F:siderophore uptake transmembrane transporter activity"/>
    <property type="evidence" value="ECO:0007669"/>
    <property type="project" value="TreeGrafter"/>
</dbReference>
<accession>A0A1I4PLH6</accession>
<feature type="compositionally biased region" description="Polar residues" evidence="16">
    <location>
        <begin position="48"/>
        <end position="83"/>
    </location>
</feature>
<proteinExistence type="inferred from homology"/>
<keyword evidence="11 14" id="KW-0472">Membrane</keyword>
<dbReference type="EMBL" id="FOUB01000021">
    <property type="protein sequence ID" value="SFM28456.1"/>
    <property type="molecule type" value="Genomic_DNA"/>
</dbReference>
<keyword evidence="3 14" id="KW-0813">Transport</keyword>
<evidence type="ECO:0000256" key="16">
    <source>
        <dbReference type="SAM" id="MobiDB-lite"/>
    </source>
</evidence>
<keyword evidence="8" id="KW-0408">Iron</keyword>
<evidence type="ECO:0000256" key="12">
    <source>
        <dbReference type="ARBA" id="ARBA00023170"/>
    </source>
</evidence>
<dbReference type="PANTHER" id="PTHR32552">
    <property type="entry name" value="FERRICHROME IRON RECEPTOR-RELATED"/>
    <property type="match status" value="1"/>
</dbReference>
<dbReference type="Proteomes" id="UP000183287">
    <property type="component" value="Unassembled WGS sequence"/>
</dbReference>
<organism evidence="19 20">
    <name type="scientific">Nitrosomonas communis</name>
    <dbReference type="NCBI Taxonomy" id="44574"/>
    <lineage>
        <taxon>Bacteria</taxon>
        <taxon>Pseudomonadati</taxon>
        <taxon>Pseudomonadota</taxon>
        <taxon>Betaproteobacteria</taxon>
        <taxon>Nitrosomonadales</taxon>
        <taxon>Nitrosomonadaceae</taxon>
        <taxon>Nitrosomonas</taxon>
    </lineage>
</organism>
<evidence type="ECO:0000256" key="5">
    <source>
        <dbReference type="ARBA" id="ARBA00022496"/>
    </source>
</evidence>
<evidence type="ECO:0000256" key="14">
    <source>
        <dbReference type="PROSITE-ProRule" id="PRU01360"/>
    </source>
</evidence>
<dbReference type="PANTHER" id="PTHR32552:SF68">
    <property type="entry name" value="FERRICHROME OUTER MEMBRANE TRANSPORTER_PHAGE RECEPTOR"/>
    <property type="match status" value="1"/>
</dbReference>
<protein>
    <submittedName>
        <fullName evidence="19">Iron complex outermembrane recepter protein</fullName>
    </submittedName>
</protein>
<dbReference type="InterPro" id="IPR037066">
    <property type="entry name" value="Plug_dom_sf"/>
</dbReference>
<dbReference type="Pfam" id="PF00593">
    <property type="entry name" value="TonB_dep_Rec_b-barrel"/>
    <property type="match status" value="1"/>
</dbReference>
<evidence type="ECO:0000256" key="11">
    <source>
        <dbReference type="ARBA" id="ARBA00023136"/>
    </source>
</evidence>
<dbReference type="InterPro" id="IPR036942">
    <property type="entry name" value="Beta-barrel_TonB_sf"/>
</dbReference>
<sequence length="781" mass="86159">MNSIIAPPEGTIKLKNVILLSAVQLALLTISLNSYAEPKQIADKAAETKNQQIEGAAESSEQTTNKAAEAKSTQSETTASSNEPDADKSNVTVLPAVTVKGRASDQTIGYAAKRSMTGTKTDTPIIEIPQSISVVTRDELDIRSVQNFTEALRYTPGVTTGNFGFQGTGFENIFLRGFDGLTNANFRDGLSNAAQGLFFGSYITDPYGLERIDVLRGPSSVLFGRGDAGGIVNRVTKRPSADPIREIELQYGNFDRKRVAADLGFANKDGTLMFRLVTLGLDTDTQVRFPNTGGDRAFNRRFYIAPSVTWRPTVNTTITLMGDVLNNRTNAAAFYLAAPDGNRTNVLFGDPDFVKYSTNQSSFSYQIEHHFNEMFTARQNFRHTDQDGRFNDFFPLGYNTVDQPTLQDRSAFSTRERLNQTVLDTHLQAKLNTGPVHHTVLTGVDWNVTNASLKFFQGNQDGSVTPGIDILNPVYSLPIAKPDILGIHAKQKINQFGVYIQDQIRYDENWILTLSGRYDRVDSTNNDLLSAITAKAKQDAFTGRAGLTYRFANGIAPYVSYSQSFLPQPGFDTSNNPFDPTRGAQYEVGIKYQPVGGRSLYTLALFDLTKTNVITRDPNDPFRSVQTGEIGSRGAELEAKAELLPGLLPGLNFIGSFTYQEVTVTKSNDTNLDKMPILVPNTMASAWLDYSFRSLGIEWLRGLGIGGGVRYVGRVYNDPENTSTTPAFTLFDATLRYDYGPWIFNINASNIFNNKYVSSQLGGNFFLGTERTVVGTLKYRF</sequence>
<evidence type="ECO:0000256" key="9">
    <source>
        <dbReference type="ARBA" id="ARBA00023065"/>
    </source>
</evidence>
<keyword evidence="4 14" id="KW-1134">Transmembrane beta strand</keyword>
<dbReference type="PROSITE" id="PS52016">
    <property type="entry name" value="TONB_DEPENDENT_REC_3"/>
    <property type="match status" value="1"/>
</dbReference>
<dbReference type="NCBIfam" id="TIGR01783">
    <property type="entry name" value="TonB-siderophor"/>
    <property type="match status" value="1"/>
</dbReference>
<evidence type="ECO:0000256" key="3">
    <source>
        <dbReference type="ARBA" id="ARBA00022448"/>
    </source>
</evidence>
<dbReference type="Pfam" id="PF07715">
    <property type="entry name" value="Plug"/>
    <property type="match status" value="1"/>
</dbReference>
<feature type="domain" description="TonB-dependent receptor-like beta-barrel" evidence="17">
    <location>
        <begin position="325"/>
        <end position="751"/>
    </location>
</feature>
<dbReference type="AlphaFoldDB" id="A0A1I4PLH6"/>
<evidence type="ECO:0000256" key="15">
    <source>
        <dbReference type="RuleBase" id="RU003357"/>
    </source>
</evidence>
<keyword evidence="9" id="KW-0406">Ion transport</keyword>
<dbReference type="OrthoDB" id="127311at2"/>
<dbReference type="GO" id="GO:0038023">
    <property type="term" value="F:signaling receptor activity"/>
    <property type="evidence" value="ECO:0007669"/>
    <property type="project" value="InterPro"/>
</dbReference>
<dbReference type="FunFam" id="2.170.130.10:FF:000001">
    <property type="entry name" value="Catecholate siderophore TonB-dependent receptor"/>
    <property type="match status" value="1"/>
</dbReference>
<evidence type="ECO:0000256" key="7">
    <source>
        <dbReference type="ARBA" id="ARBA00022729"/>
    </source>
</evidence>
<keyword evidence="10 15" id="KW-0798">TonB box</keyword>
<keyword evidence="6 14" id="KW-0812">Transmembrane</keyword>
<dbReference type="STRING" id="44574.AAW31_12790"/>
<evidence type="ECO:0000256" key="1">
    <source>
        <dbReference type="ARBA" id="ARBA00004571"/>
    </source>
</evidence>
<comment type="similarity">
    <text evidence="2 14 15">Belongs to the TonB-dependent receptor family.</text>
</comment>
<evidence type="ECO:0000256" key="4">
    <source>
        <dbReference type="ARBA" id="ARBA00022452"/>
    </source>
</evidence>
<dbReference type="Gene3D" id="2.40.170.20">
    <property type="entry name" value="TonB-dependent receptor, beta-barrel domain"/>
    <property type="match status" value="1"/>
</dbReference>
<name>A0A1I4PLH6_9PROT</name>
<dbReference type="SUPFAM" id="SSF56935">
    <property type="entry name" value="Porins"/>
    <property type="match status" value="1"/>
</dbReference>
<dbReference type="Gene3D" id="2.170.130.10">
    <property type="entry name" value="TonB-dependent receptor, plug domain"/>
    <property type="match status" value="1"/>
</dbReference>
<dbReference type="GO" id="GO:0009279">
    <property type="term" value="C:cell outer membrane"/>
    <property type="evidence" value="ECO:0007669"/>
    <property type="project" value="UniProtKB-SubCell"/>
</dbReference>
<comment type="subcellular location">
    <subcellularLocation>
        <location evidence="1 14">Cell outer membrane</location>
        <topology evidence="1 14">Multi-pass membrane protein</topology>
    </subcellularLocation>
</comment>
<evidence type="ECO:0000256" key="8">
    <source>
        <dbReference type="ARBA" id="ARBA00023004"/>
    </source>
</evidence>
<dbReference type="InterPro" id="IPR039426">
    <property type="entry name" value="TonB-dep_rcpt-like"/>
</dbReference>
<evidence type="ECO:0000256" key="2">
    <source>
        <dbReference type="ARBA" id="ARBA00009810"/>
    </source>
</evidence>
<dbReference type="InterPro" id="IPR000531">
    <property type="entry name" value="Beta-barrel_TonB"/>
</dbReference>
<dbReference type="InterPro" id="IPR012910">
    <property type="entry name" value="Plug_dom"/>
</dbReference>
<evidence type="ECO:0000313" key="19">
    <source>
        <dbReference type="EMBL" id="SFM28456.1"/>
    </source>
</evidence>
<feature type="domain" description="TonB-dependent receptor plug" evidence="18">
    <location>
        <begin position="126"/>
        <end position="231"/>
    </location>
</feature>
<dbReference type="RefSeq" id="WP_074905351.1">
    <property type="nucleotide sequence ID" value="NZ_FOUB01000021.1"/>
</dbReference>
<keyword evidence="13 14" id="KW-0998">Cell outer membrane</keyword>
<reference evidence="20" key="1">
    <citation type="submission" date="2016-10" db="EMBL/GenBank/DDBJ databases">
        <authorList>
            <person name="Varghese N."/>
            <person name="Submissions S."/>
        </authorList>
    </citation>
    <scope>NUCLEOTIDE SEQUENCE [LARGE SCALE GENOMIC DNA]</scope>
    <source>
        <strain evidence="20">Nm44</strain>
    </source>
</reference>
<keyword evidence="12" id="KW-0675">Receptor</keyword>
<evidence type="ECO:0000313" key="20">
    <source>
        <dbReference type="Proteomes" id="UP000183287"/>
    </source>
</evidence>
<evidence type="ECO:0000256" key="13">
    <source>
        <dbReference type="ARBA" id="ARBA00023237"/>
    </source>
</evidence>
<dbReference type="CDD" id="cd01347">
    <property type="entry name" value="ligand_gated_channel"/>
    <property type="match status" value="1"/>
</dbReference>
<evidence type="ECO:0000256" key="6">
    <source>
        <dbReference type="ARBA" id="ARBA00022692"/>
    </source>
</evidence>
<keyword evidence="5" id="KW-0410">Iron transport</keyword>
<evidence type="ECO:0000259" key="18">
    <source>
        <dbReference type="Pfam" id="PF07715"/>
    </source>
</evidence>
<dbReference type="GO" id="GO:0015891">
    <property type="term" value="P:siderophore transport"/>
    <property type="evidence" value="ECO:0007669"/>
    <property type="project" value="InterPro"/>
</dbReference>
<evidence type="ECO:0000259" key="17">
    <source>
        <dbReference type="Pfam" id="PF00593"/>
    </source>
</evidence>
<keyword evidence="20" id="KW-1185">Reference proteome</keyword>
<keyword evidence="7" id="KW-0732">Signal</keyword>
<feature type="region of interest" description="Disordered" evidence="16">
    <location>
        <begin position="46"/>
        <end position="92"/>
    </location>
</feature>
<evidence type="ECO:0000256" key="10">
    <source>
        <dbReference type="ARBA" id="ARBA00023077"/>
    </source>
</evidence>
<dbReference type="InterPro" id="IPR010105">
    <property type="entry name" value="TonB_sidphr_rcpt"/>
</dbReference>
<gene>
    <name evidence="19" type="ORF">SAMN05421863_102112</name>
</gene>